<comment type="caution">
    <text evidence="1">The sequence shown here is derived from an EMBL/GenBank/DDBJ whole genome shotgun (WGS) entry which is preliminary data.</text>
</comment>
<reference evidence="1 2" key="1">
    <citation type="submission" date="2022-05" db="EMBL/GenBank/DDBJ databases">
        <title>Genome Sequencing of Bee-Associated Microbes.</title>
        <authorList>
            <person name="Dunlap C."/>
        </authorList>
    </citation>
    <scope>NUCLEOTIDE SEQUENCE [LARGE SCALE GENOMIC DNA]</scope>
    <source>
        <strain evidence="1 2">NRRL B-14421</strain>
    </source>
</reference>
<sequence length="72" mass="8207">MHKMLETDADLFVAALSQTPVTVLQTNADGVYCEVDRGIIEKFTKKSVRLSTRTDDIAYYFRDDGTIFRVET</sequence>
<gene>
    <name evidence="1" type="ORF">M5X19_18790</name>
</gene>
<evidence type="ECO:0000313" key="1">
    <source>
        <dbReference type="EMBL" id="MCY9694932.1"/>
    </source>
</evidence>
<dbReference type="RefSeq" id="WP_268616455.1">
    <property type="nucleotide sequence ID" value="NZ_JAMDMX010000057.1"/>
</dbReference>
<name>A0ABT4GFF9_9BACL</name>
<keyword evidence="2" id="KW-1185">Reference proteome</keyword>
<dbReference type="EMBL" id="JAMDMX010000057">
    <property type="protein sequence ID" value="MCY9694932.1"/>
    <property type="molecule type" value="Genomic_DNA"/>
</dbReference>
<organism evidence="1 2">
    <name type="scientific">Paenibacillus alginolyticus</name>
    <dbReference type="NCBI Taxonomy" id="59839"/>
    <lineage>
        <taxon>Bacteria</taxon>
        <taxon>Bacillati</taxon>
        <taxon>Bacillota</taxon>
        <taxon>Bacilli</taxon>
        <taxon>Bacillales</taxon>
        <taxon>Paenibacillaceae</taxon>
        <taxon>Paenibacillus</taxon>
    </lineage>
</organism>
<evidence type="ECO:0000313" key="2">
    <source>
        <dbReference type="Proteomes" id="UP001527099"/>
    </source>
</evidence>
<proteinExistence type="predicted"/>
<dbReference type="Proteomes" id="UP001527099">
    <property type="component" value="Unassembled WGS sequence"/>
</dbReference>
<protein>
    <submittedName>
        <fullName evidence="1">Uncharacterized protein</fullName>
    </submittedName>
</protein>
<accession>A0ABT4GFF9</accession>